<dbReference type="PANTHER" id="PTHR12989">
    <property type="entry name" value="ALPHA-1,2-GLUCOSYLTRANSFERASE ALG10"/>
    <property type="match status" value="1"/>
</dbReference>
<feature type="compositionally biased region" description="Low complexity" evidence="14">
    <location>
        <begin position="56"/>
        <end position="69"/>
    </location>
</feature>
<comment type="caution">
    <text evidence="17">The sequence shown here is derived from an EMBL/GenBank/DDBJ whole genome shotgun (WGS) entry which is preliminary data.</text>
</comment>
<feature type="transmembrane region" description="Helical" evidence="15">
    <location>
        <begin position="315"/>
        <end position="336"/>
    </location>
</feature>
<keyword evidence="9" id="KW-0256">Endoplasmic reticulum</keyword>
<feature type="transmembrane region" description="Helical" evidence="15">
    <location>
        <begin position="650"/>
        <end position="672"/>
    </location>
</feature>
<evidence type="ECO:0000313" key="16">
    <source>
        <dbReference type="EMBL" id="KAH7646216.1"/>
    </source>
</evidence>
<keyword evidence="11 15" id="KW-0472">Membrane</keyword>
<dbReference type="GO" id="GO:0006488">
    <property type="term" value="P:dolichol-linked oligosaccharide biosynthetic process"/>
    <property type="evidence" value="ECO:0007669"/>
    <property type="project" value="InterPro"/>
</dbReference>
<proteinExistence type="inferred from homology"/>
<gene>
    <name evidence="17" type="primary">ALG10</name>
    <name evidence="17" type="ORF">DERF_007348</name>
    <name evidence="16" type="ORF">HUG17_1754</name>
</gene>
<dbReference type="EMBL" id="ASGP02000003">
    <property type="protein sequence ID" value="KAH9516619.1"/>
    <property type="molecule type" value="Genomic_DNA"/>
</dbReference>
<keyword evidence="10 15" id="KW-1133">Transmembrane helix</keyword>
<accession>A0A922HZ81</accession>
<dbReference type="Pfam" id="PF04922">
    <property type="entry name" value="DIE2_ALG10"/>
    <property type="match status" value="1"/>
</dbReference>
<keyword evidence="8 15" id="KW-0812">Transmembrane</keyword>
<feature type="compositionally biased region" description="Polar residues" evidence="14">
    <location>
        <begin position="70"/>
        <end position="87"/>
    </location>
</feature>
<dbReference type="Proteomes" id="UP000790347">
    <property type="component" value="Unassembled WGS sequence"/>
</dbReference>
<reference evidence="17" key="1">
    <citation type="submission" date="2013-05" db="EMBL/GenBank/DDBJ databases">
        <authorList>
            <person name="Yim A.K.Y."/>
            <person name="Chan T.F."/>
            <person name="Ji K.M."/>
            <person name="Liu X.Y."/>
            <person name="Zhou J.W."/>
            <person name="Li R.Q."/>
            <person name="Yang K.Y."/>
            <person name="Li J."/>
            <person name="Li M."/>
            <person name="Law P.T.W."/>
            <person name="Wu Y.L."/>
            <person name="Cai Z.L."/>
            <person name="Qin H."/>
            <person name="Bao Y."/>
            <person name="Leung R.K.K."/>
            <person name="Ng P.K.S."/>
            <person name="Zou J."/>
            <person name="Zhong X.J."/>
            <person name="Ran P.X."/>
            <person name="Zhong N.S."/>
            <person name="Liu Z.G."/>
            <person name="Tsui S.K.W."/>
        </authorList>
    </citation>
    <scope>NUCLEOTIDE SEQUENCE</scope>
    <source>
        <strain evidence="17">Derf</strain>
        <tissue evidence="17">Whole organism</tissue>
    </source>
</reference>
<dbReference type="InterPro" id="IPR016900">
    <property type="entry name" value="Alg10"/>
</dbReference>
<evidence type="ECO:0000313" key="18">
    <source>
        <dbReference type="Proteomes" id="UP000790347"/>
    </source>
</evidence>
<evidence type="ECO:0000256" key="6">
    <source>
        <dbReference type="ARBA" id="ARBA00022676"/>
    </source>
</evidence>
<feature type="transmembrane region" description="Helical" evidence="15">
    <location>
        <begin position="512"/>
        <end position="533"/>
    </location>
</feature>
<name>A0A922HZ81_DERFA</name>
<dbReference type="OrthoDB" id="4769at2759"/>
<evidence type="ECO:0000256" key="12">
    <source>
        <dbReference type="ARBA" id="ARBA00044727"/>
    </source>
</evidence>
<reference evidence="16" key="2">
    <citation type="submission" date="2020-06" db="EMBL/GenBank/DDBJ databases">
        <authorList>
            <person name="Ji K."/>
            <person name="Li J."/>
        </authorList>
    </citation>
    <scope>NUCLEOTIDE SEQUENCE</scope>
    <source>
        <strain evidence="16">JKM2019</strain>
        <tissue evidence="16">Whole body</tissue>
    </source>
</reference>
<feature type="transmembrane region" description="Helical" evidence="15">
    <location>
        <begin position="485"/>
        <end position="505"/>
    </location>
</feature>
<feature type="transmembrane region" description="Helical" evidence="15">
    <location>
        <begin position="693"/>
        <end position="713"/>
    </location>
</feature>
<evidence type="ECO:0000256" key="5">
    <source>
        <dbReference type="ARBA" id="ARBA00018512"/>
    </source>
</evidence>
<keyword evidence="6" id="KW-0328">Glycosyltransferase</keyword>
<feature type="region of interest" description="Disordered" evidence="14">
    <location>
        <begin position="56"/>
        <end position="117"/>
    </location>
</feature>
<evidence type="ECO:0000256" key="11">
    <source>
        <dbReference type="ARBA" id="ARBA00023136"/>
    </source>
</evidence>
<evidence type="ECO:0000256" key="7">
    <source>
        <dbReference type="ARBA" id="ARBA00022679"/>
    </source>
</evidence>
<comment type="similarity">
    <text evidence="3">Belongs to the ALG10 glucosyltransferase family.</text>
</comment>
<feature type="transmembrane region" description="Helical" evidence="15">
    <location>
        <begin position="415"/>
        <end position="434"/>
    </location>
</feature>
<evidence type="ECO:0000256" key="1">
    <source>
        <dbReference type="ARBA" id="ARBA00004477"/>
    </source>
</evidence>
<dbReference type="GO" id="GO:0005789">
    <property type="term" value="C:endoplasmic reticulum membrane"/>
    <property type="evidence" value="ECO:0007669"/>
    <property type="project" value="UniProtKB-SubCell"/>
</dbReference>
<reference evidence="16" key="3">
    <citation type="journal article" date="2021" name="World Allergy Organ. J.">
        <title>Chromosome-level assembly of Dermatophagoides farinae genome and transcriptome reveals two novel allergens Der f 37 and Der f 39.</title>
        <authorList>
            <person name="Chen J."/>
            <person name="Cai Z."/>
            <person name="Fan D."/>
            <person name="Hu J."/>
            <person name="Hou Y."/>
            <person name="He Y."/>
            <person name="Zhang Z."/>
            <person name="Zhao Z."/>
            <person name="Gao P."/>
            <person name="Hu W."/>
            <person name="Sun J."/>
            <person name="Li J."/>
            <person name="Ji K."/>
        </authorList>
    </citation>
    <scope>NUCLEOTIDE SEQUENCE</scope>
    <source>
        <strain evidence="16">JKM2019</strain>
    </source>
</reference>
<comment type="catalytic activity">
    <reaction evidence="13">
        <text>an alpha-D-Glc-(1-&gt;3)-alpha-D-Glc-(1-&gt;3)-alpha-D-Man-(1-&gt;2)-alpha-D-Man-(1-&gt;2)-alpha-D-Man-(1-&gt;3)-[alpha-D-Man-(1-&gt;2)-alpha-D-Man-(1-&gt;3)-[alpha-D-Man-(1-&gt;2)-alpha-D-Man-(1-&gt;6)]-alpha-D-Man-(1-&gt;6)]-beta-D-Man-(1-&gt;4)-beta-D-GlcNAc-(1-&gt;4)-alpha-D-GlcNAc-diphospho-di-trans,poly-cis-dolichol + a di-trans,poly-cis-dolichyl beta-D-glucosyl phosphate = a alpha-D-Glc-(1-&gt;2)-alpha-D-Glc-(1-&gt;3)-alpha-D-Glc-(1-&gt;3)-alpha-D-Man-(1-&gt;2)-alpha-D-Man-(1-&gt;2)-alpha-D-Man-(1-&gt;3)-[alpha-D-Man-(1-&gt;2)-alpha-D-Man-(1-&gt;3)-[alpha-D-Man-(1-&gt;2)-alpha-D-Man-(1-&gt;6)]-alpha-D-Man-(1-&gt;6)]-beta-D-Man-(1-&gt;4)-beta-D-GlcNAc-(1-&gt;4)-alpha-D-GlcNAc-diphospho-di-trans,poly-cis-dolichol + a di-trans,poly-cis-dolichyl phosphate + H(+)</text>
        <dbReference type="Rhea" id="RHEA:29543"/>
        <dbReference type="Rhea" id="RHEA-COMP:19498"/>
        <dbReference type="Rhea" id="RHEA-COMP:19502"/>
        <dbReference type="Rhea" id="RHEA-COMP:19512"/>
        <dbReference type="Rhea" id="RHEA-COMP:19522"/>
        <dbReference type="ChEBI" id="CHEBI:15378"/>
        <dbReference type="ChEBI" id="CHEBI:57525"/>
        <dbReference type="ChEBI" id="CHEBI:57683"/>
        <dbReference type="ChEBI" id="CHEBI:132522"/>
        <dbReference type="ChEBI" id="CHEBI:132523"/>
        <dbReference type="EC" id="2.4.1.256"/>
    </reaction>
    <physiologicalReaction direction="left-to-right" evidence="13">
        <dbReference type="Rhea" id="RHEA:29544"/>
    </physiologicalReaction>
</comment>
<evidence type="ECO:0000256" key="4">
    <source>
        <dbReference type="ARBA" id="ARBA00011967"/>
    </source>
</evidence>
<dbReference type="AlphaFoldDB" id="A0A922HZ81"/>
<feature type="region of interest" description="Disordered" evidence="14">
    <location>
        <begin position="1"/>
        <end position="29"/>
    </location>
</feature>
<feature type="transmembrane region" description="Helical" evidence="15">
    <location>
        <begin position="233"/>
        <end position="250"/>
    </location>
</feature>
<keyword evidence="18" id="KW-1185">Reference proteome</keyword>
<evidence type="ECO:0000256" key="8">
    <source>
        <dbReference type="ARBA" id="ARBA00022692"/>
    </source>
</evidence>
<sequence>MSNQPNDKSPKSTLSSRSLMSTSTIRRSLTPEKLAQSNCSQCYLLRAKIQSMDQSSIFSTSSQHSSRSQTPDSVNCSDHRSLSSTPTIPYHNHSIAGKLPRDSSPSSWLYRRRDRRTGRIMMPNIKQTMTSTKENPSKTSSITLSRNKKSLIHPGEYLFEEDLDSTIETEIDDLDSTILLSTLTKNDQSSSKQKSKTEEYMSVVEKQLTAIQIWLDNHHVTRQMMILLKKPEFLFSFYFIECFILSFLWFNRIQPKEFIDEQFHRGQTLSYCQGNFTKWDAKITTPPGLYLIATMVLKPIDLLLSNTNGYCQSLAALRFINILFSLGNFILLYKILNQNLSANNEVVERQVLILTKLSSFIVIHLPPMFMFTFLYYTDSGSIFFTLLMYYYHLNQKNNWASFIGFISLWFRQTNIIWIFFLASITAINIFAESYSQYYDYKKLQFEFGSIKMRFRLHQHQLSHPYYLICFLLDWILQIFRHCYGYILNGLAFLTFIYLNQGIVLGDRNAHQAVLHLAQIPYFLTFVFLFAWPWILTRNNLLRIFRQFISKPSWFLLIAILLANCLSPPFTYEHPYLLADNRHYVFYLWKRFWYRTDRPWTRYSPLPLYIITAVSMWNLFNLNCLNWSSSNNYLEDSKKSIRNAFENIRKIVFFILLTIVIIPQRLIEFRYFITPYLFWRLHIIDREACMITRLILELFWITCLNLATLLIFNFKTFPYGEENLIQRIIW</sequence>
<reference evidence="17" key="4">
    <citation type="journal article" date="2022" name="Res Sq">
        <title>Comparative Genomics Reveals Insights into the Divergent Evolution of Astigmatic Mites and Household Pest Adaptations.</title>
        <authorList>
            <person name="Xiong Q."/>
            <person name="Wan A.T.-Y."/>
            <person name="Liu X.-Y."/>
            <person name="Fung C.S.-H."/>
            <person name="Xiao X."/>
            <person name="Malainual N."/>
            <person name="Hou J."/>
            <person name="Wang L."/>
            <person name="Wang M."/>
            <person name="Yang K."/>
            <person name="Cui Y."/>
            <person name="Leung E."/>
            <person name="Nong W."/>
            <person name="Shin S.-K."/>
            <person name="Au S."/>
            <person name="Jeong K.Y."/>
            <person name="Chew F.T."/>
            <person name="Hui J."/>
            <person name="Leung T.F."/>
            <person name="Tungtrongchitr A."/>
            <person name="Zhong N."/>
            <person name="Liu Z."/>
            <person name="Tsui S."/>
        </authorList>
    </citation>
    <scope>NUCLEOTIDE SEQUENCE</scope>
    <source>
        <strain evidence="17">Derf</strain>
        <tissue evidence="17">Whole organism</tissue>
    </source>
</reference>
<feature type="transmembrane region" description="Helical" evidence="15">
    <location>
        <begin position="599"/>
        <end position="619"/>
    </location>
</feature>
<feature type="compositionally biased region" description="Low complexity" evidence="14">
    <location>
        <begin position="12"/>
        <end position="28"/>
    </location>
</feature>
<comment type="subcellular location">
    <subcellularLocation>
        <location evidence="1">Endoplasmic reticulum membrane</location>
        <topology evidence="1">Multi-pass membrane protein</topology>
    </subcellularLocation>
</comment>
<keyword evidence="7" id="KW-0808">Transferase</keyword>
<dbReference type="Proteomes" id="UP000828236">
    <property type="component" value="Unassembled WGS sequence"/>
</dbReference>
<dbReference type="PANTHER" id="PTHR12989:SF10">
    <property type="entry name" value="DOL-P-GLC:GLC(2)MAN(9)GLCNAC(2)-PP-DOL ALPHA-1,2-GLUCOSYLTRANSFERASE-RELATED"/>
    <property type="match status" value="1"/>
</dbReference>
<comment type="function">
    <text evidence="12">Dol-P-Glc:Glc(2)Man(9)GlcNAc(2)-PP-Dol alpha-1,2-glucosyltransferase that operates in the biosynthetic pathway of dolichol-linked oligosaccharides, the glycan precursors employed in protein asparagine (N)-glycosylation. The assembly of dolichol-linked oligosaccharides begins on the cytosolic side of the endoplasmic reticulum membrane and finishes in its lumen. The sequential addition of sugars to dolichol pyrophosphate produces dolichol-linked oligosaccharides containing fourteen sugars, including two GlcNAcs, nine mannoses and three glucoses. Once assembled, the oligosaccharide is transferred from the lipid to nascent proteins by oligosaccharyltransferases. In the lumen of the endoplasmic reticulum, adds the third and last glucose residue from dolichyl phosphate glucose (Dol-P-Glc) onto the lipid-linked oligosaccharide intermediate Glc(2)Man(9)GlcNAc(2)-PP-Dol to produce Glc(3)Man(9)GlcNAc(2)-PP-Dol.</text>
</comment>
<evidence type="ECO:0000256" key="2">
    <source>
        <dbReference type="ARBA" id="ARBA00004922"/>
    </source>
</evidence>
<dbReference type="GO" id="GO:0106073">
    <property type="term" value="F:dolichyl pyrophosphate Glc2Man9GlcNAc2 alpha-1,2-glucosyltransferase activity"/>
    <property type="evidence" value="ECO:0007669"/>
    <property type="project" value="UniProtKB-EC"/>
</dbReference>
<dbReference type="EMBL" id="SDOV01000001">
    <property type="protein sequence ID" value="KAH7646216.1"/>
    <property type="molecule type" value="Genomic_DNA"/>
</dbReference>
<protein>
    <recommendedName>
        <fullName evidence="5">Dol-P-Glc:Glc(2)Man(9)GlcNAc(2)-PP-Dol alpha-1,2-glucosyltransferase</fullName>
        <ecNumber evidence="4">2.4.1.256</ecNumber>
    </recommendedName>
</protein>
<evidence type="ECO:0000256" key="15">
    <source>
        <dbReference type="SAM" id="Phobius"/>
    </source>
</evidence>
<evidence type="ECO:0000313" key="17">
    <source>
        <dbReference type="EMBL" id="KAH9516619.1"/>
    </source>
</evidence>
<evidence type="ECO:0000256" key="3">
    <source>
        <dbReference type="ARBA" id="ARBA00010600"/>
    </source>
</evidence>
<evidence type="ECO:0000256" key="13">
    <source>
        <dbReference type="ARBA" id="ARBA00048064"/>
    </source>
</evidence>
<comment type="pathway">
    <text evidence="2">Protein modification; protein glycosylation.</text>
</comment>
<feature type="transmembrane region" description="Helical" evidence="15">
    <location>
        <begin position="553"/>
        <end position="571"/>
    </location>
</feature>
<evidence type="ECO:0000256" key="9">
    <source>
        <dbReference type="ARBA" id="ARBA00022824"/>
    </source>
</evidence>
<organism evidence="17 18">
    <name type="scientific">Dermatophagoides farinae</name>
    <name type="common">American house dust mite</name>
    <dbReference type="NCBI Taxonomy" id="6954"/>
    <lineage>
        <taxon>Eukaryota</taxon>
        <taxon>Metazoa</taxon>
        <taxon>Ecdysozoa</taxon>
        <taxon>Arthropoda</taxon>
        <taxon>Chelicerata</taxon>
        <taxon>Arachnida</taxon>
        <taxon>Acari</taxon>
        <taxon>Acariformes</taxon>
        <taxon>Sarcoptiformes</taxon>
        <taxon>Astigmata</taxon>
        <taxon>Psoroptidia</taxon>
        <taxon>Analgoidea</taxon>
        <taxon>Pyroglyphidae</taxon>
        <taxon>Dermatophagoidinae</taxon>
        <taxon>Dermatophagoides</taxon>
    </lineage>
</organism>
<dbReference type="EC" id="2.4.1.256" evidence="4"/>
<evidence type="ECO:0000256" key="10">
    <source>
        <dbReference type="ARBA" id="ARBA00022989"/>
    </source>
</evidence>
<evidence type="ECO:0000256" key="14">
    <source>
        <dbReference type="SAM" id="MobiDB-lite"/>
    </source>
</evidence>